<dbReference type="GO" id="GO:0006260">
    <property type="term" value="P:DNA replication"/>
    <property type="evidence" value="ECO:0007669"/>
    <property type="project" value="InterPro"/>
</dbReference>
<comment type="subunit">
    <text evidence="2">Homotetramer.</text>
</comment>
<sequence>MLNSVSLTGRLTKEPEVFRTANELDIVRFTLAVNRVFKNKTGQRETDFIECVIFGKRALTFAGSTTKGSLLGISGRLSNNHFENKQGEQVWRTAVVVDNFAWLESRATTESRRAGTLQATGTDDVMPVEEGTPPQVATDDLPFKVVFAADLCYNFNS</sequence>
<evidence type="ECO:0000313" key="4">
    <source>
        <dbReference type="EMBL" id="EPC72297.1"/>
    </source>
</evidence>
<comment type="caution">
    <text evidence="2">Lacks conserved residue(s) required for the propagation of feature annotation.</text>
</comment>
<gene>
    <name evidence="4" type="ORF">Lpp41_09609</name>
</gene>
<comment type="caution">
    <text evidence="4">The sequence shown here is derived from an EMBL/GenBank/DDBJ whole genome shotgun (WGS) entry which is preliminary data.</text>
</comment>
<dbReference type="PANTHER" id="PTHR10302:SF27">
    <property type="entry name" value="SINGLE-STRANDED DNA-BINDING PROTEIN"/>
    <property type="match status" value="1"/>
</dbReference>
<dbReference type="InterPro" id="IPR011344">
    <property type="entry name" value="ssDNA-bd"/>
</dbReference>
<evidence type="ECO:0000256" key="3">
    <source>
        <dbReference type="RuleBase" id="RU000524"/>
    </source>
</evidence>
<protein>
    <recommendedName>
        <fullName evidence="2 3">Single-stranded DNA-binding protein</fullName>
        <shortName evidence="2">SSB</shortName>
    </recommendedName>
</protein>
<dbReference type="Proteomes" id="UP000014244">
    <property type="component" value="Unassembled WGS sequence"/>
</dbReference>
<dbReference type="GO" id="GO:0009295">
    <property type="term" value="C:nucleoid"/>
    <property type="evidence" value="ECO:0007669"/>
    <property type="project" value="TreeGrafter"/>
</dbReference>
<organism evidence="4 5">
    <name type="scientific">Lacticaseibacillus paracasei subsp. paracasei Lpp41</name>
    <dbReference type="NCBI Taxonomy" id="1256208"/>
    <lineage>
        <taxon>Bacteria</taxon>
        <taxon>Bacillati</taxon>
        <taxon>Bacillota</taxon>
        <taxon>Bacilli</taxon>
        <taxon>Lactobacillales</taxon>
        <taxon>Lactobacillaceae</taxon>
        <taxon>Lacticaseibacillus</taxon>
    </lineage>
</organism>
<dbReference type="PROSITE" id="PS50935">
    <property type="entry name" value="SSB"/>
    <property type="match status" value="1"/>
</dbReference>
<evidence type="ECO:0000256" key="1">
    <source>
        <dbReference type="ARBA" id="ARBA00023125"/>
    </source>
</evidence>
<name>A0A829H6R9_LACPA</name>
<keyword evidence="1 2" id="KW-0238">DNA-binding</keyword>
<accession>A0A829H6R9</accession>
<evidence type="ECO:0000256" key="2">
    <source>
        <dbReference type="HAMAP-Rule" id="MF_00984"/>
    </source>
</evidence>
<dbReference type="CDD" id="cd04496">
    <property type="entry name" value="SSB_OBF"/>
    <property type="match status" value="1"/>
</dbReference>
<dbReference type="InterPro" id="IPR000424">
    <property type="entry name" value="Primosome_PriB/ssb"/>
</dbReference>
<dbReference type="EMBL" id="ANKE01000460">
    <property type="protein sequence ID" value="EPC72297.1"/>
    <property type="molecule type" value="Genomic_DNA"/>
</dbReference>
<proteinExistence type="inferred from homology"/>
<dbReference type="Pfam" id="PF00436">
    <property type="entry name" value="SSB"/>
    <property type="match status" value="1"/>
</dbReference>
<dbReference type="GO" id="GO:0003697">
    <property type="term" value="F:single-stranded DNA binding"/>
    <property type="evidence" value="ECO:0007669"/>
    <property type="project" value="UniProtKB-UniRule"/>
</dbReference>
<dbReference type="Gene3D" id="2.40.50.140">
    <property type="entry name" value="Nucleic acid-binding proteins"/>
    <property type="match status" value="1"/>
</dbReference>
<dbReference type="HAMAP" id="MF_00984">
    <property type="entry name" value="SSB"/>
    <property type="match status" value="1"/>
</dbReference>
<evidence type="ECO:0000313" key="5">
    <source>
        <dbReference type="Proteomes" id="UP000014244"/>
    </source>
</evidence>
<dbReference type="NCBIfam" id="TIGR00621">
    <property type="entry name" value="ssb"/>
    <property type="match status" value="1"/>
</dbReference>
<dbReference type="SUPFAM" id="SSF50249">
    <property type="entry name" value="Nucleic acid-binding proteins"/>
    <property type="match status" value="1"/>
</dbReference>
<dbReference type="AlphaFoldDB" id="A0A829H6R9"/>
<dbReference type="InterPro" id="IPR012340">
    <property type="entry name" value="NA-bd_OB-fold"/>
</dbReference>
<dbReference type="PANTHER" id="PTHR10302">
    <property type="entry name" value="SINGLE-STRANDED DNA-BINDING PROTEIN"/>
    <property type="match status" value="1"/>
</dbReference>
<reference evidence="4 5" key="1">
    <citation type="journal article" date="2013" name="PLoS ONE">
        <title>Lactobacillus paracasei comparative genomics: towards species pan-genome definition and exploitation of diversity.</title>
        <authorList>
            <person name="Smokvina T."/>
            <person name="Wels M."/>
            <person name="Polka J."/>
            <person name="Chervaux C."/>
            <person name="Brisse S."/>
            <person name="Boekhorst J."/>
            <person name="van Hylckama Vlieg J.E."/>
            <person name="Siezen R.J."/>
        </authorList>
    </citation>
    <scope>NUCLEOTIDE SEQUENCE [LARGE SCALE GENOMIC DNA]</scope>
    <source>
        <strain evidence="4 5">Lpp41</strain>
    </source>
</reference>